<reference evidence="2" key="1">
    <citation type="journal article" date="2023" name="Insect Mol. Biol.">
        <title>Genome sequencing provides insights into the evolution of gene families encoding plant cell wall-degrading enzymes in longhorned beetles.</title>
        <authorList>
            <person name="Shin N.R."/>
            <person name="Okamura Y."/>
            <person name="Kirsch R."/>
            <person name="Pauchet Y."/>
        </authorList>
    </citation>
    <scope>NUCLEOTIDE SEQUENCE</scope>
    <source>
        <strain evidence="2">RBIC_L_NR</strain>
    </source>
</reference>
<dbReference type="InterPro" id="IPR007914">
    <property type="entry name" value="UPF0193"/>
</dbReference>
<sequence>MEWPSRNVARGGILHPAKANYSAETHQFLKLLMEESKMSMMQKKKFNYFLRNGEPLPPLSNASSTRSNPNIPKVIIRPGTSKRRSRDTIVNSGVYERDKFHPQPRVDREREKEKLQNKMAFNKDIKVSKAKIFKTDKKEEPEKEVNRFDQLLQEIREREEWLNEMEALGQGERYRPIIEQQIQSKVREMETLRFPSNY</sequence>
<feature type="compositionally biased region" description="Polar residues" evidence="1">
    <location>
        <begin position="60"/>
        <end position="70"/>
    </location>
</feature>
<name>A0AAV8WMT4_9CUCU</name>
<dbReference type="AlphaFoldDB" id="A0AAV8WMT4"/>
<dbReference type="Pfam" id="PF05250">
    <property type="entry name" value="UPF0193"/>
    <property type="match status" value="1"/>
</dbReference>
<dbReference type="PANTHER" id="PTHR28348:SF1">
    <property type="entry name" value="UPF0193 PROTEIN EVG1"/>
    <property type="match status" value="1"/>
</dbReference>
<evidence type="ECO:0000313" key="3">
    <source>
        <dbReference type="Proteomes" id="UP001162156"/>
    </source>
</evidence>
<proteinExistence type="predicted"/>
<dbReference type="EMBL" id="JANEYF010005516">
    <property type="protein sequence ID" value="KAJ8927848.1"/>
    <property type="molecule type" value="Genomic_DNA"/>
</dbReference>
<accession>A0AAV8WMT4</accession>
<evidence type="ECO:0000256" key="1">
    <source>
        <dbReference type="SAM" id="MobiDB-lite"/>
    </source>
</evidence>
<evidence type="ECO:0000313" key="2">
    <source>
        <dbReference type="EMBL" id="KAJ8927848.1"/>
    </source>
</evidence>
<dbReference type="PANTHER" id="PTHR28348">
    <property type="entry name" value="UPF0193 PROTEIN EVG1"/>
    <property type="match status" value="1"/>
</dbReference>
<comment type="caution">
    <text evidence="2">The sequence shown here is derived from an EMBL/GenBank/DDBJ whole genome shotgun (WGS) entry which is preliminary data.</text>
</comment>
<organism evidence="2 3">
    <name type="scientific">Rhamnusium bicolor</name>
    <dbReference type="NCBI Taxonomy" id="1586634"/>
    <lineage>
        <taxon>Eukaryota</taxon>
        <taxon>Metazoa</taxon>
        <taxon>Ecdysozoa</taxon>
        <taxon>Arthropoda</taxon>
        <taxon>Hexapoda</taxon>
        <taxon>Insecta</taxon>
        <taxon>Pterygota</taxon>
        <taxon>Neoptera</taxon>
        <taxon>Endopterygota</taxon>
        <taxon>Coleoptera</taxon>
        <taxon>Polyphaga</taxon>
        <taxon>Cucujiformia</taxon>
        <taxon>Chrysomeloidea</taxon>
        <taxon>Cerambycidae</taxon>
        <taxon>Lepturinae</taxon>
        <taxon>Rhagiini</taxon>
        <taxon>Rhamnusium</taxon>
    </lineage>
</organism>
<keyword evidence="3" id="KW-1185">Reference proteome</keyword>
<gene>
    <name evidence="2" type="ORF">NQ314_019650</name>
</gene>
<protein>
    <submittedName>
        <fullName evidence="2">Uncharacterized protein</fullName>
    </submittedName>
</protein>
<dbReference type="Proteomes" id="UP001162156">
    <property type="component" value="Unassembled WGS sequence"/>
</dbReference>
<feature type="region of interest" description="Disordered" evidence="1">
    <location>
        <begin position="59"/>
        <end position="88"/>
    </location>
</feature>